<evidence type="ECO:0000256" key="2">
    <source>
        <dbReference type="PIRSR" id="PIRSR613078-1"/>
    </source>
</evidence>
<dbReference type="GO" id="GO:0005829">
    <property type="term" value="C:cytosol"/>
    <property type="evidence" value="ECO:0007669"/>
    <property type="project" value="TreeGrafter"/>
</dbReference>
<evidence type="ECO:0000256" key="3">
    <source>
        <dbReference type="PIRSR" id="PIRSR613078-2"/>
    </source>
</evidence>
<feature type="binding site" evidence="3">
    <location>
        <begin position="7"/>
        <end position="14"/>
    </location>
    <ligand>
        <name>substrate</name>
    </ligand>
</feature>
<dbReference type="PANTHER" id="PTHR46517">
    <property type="entry name" value="FRUCTOSE-2,6-BISPHOSPHATASE TIGAR"/>
    <property type="match status" value="1"/>
</dbReference>
<evidence type="ECO:0000313" key="5">
    <source>
        <dbReference type="Proteomes" id="UP000245771"/>
    </source>
</evidence>
<keyword evidence="1" id="KW-0378">Hydrolase</keyword>
<dbReference type="CDD" id="cd07067">
    <property type="entry name" value="HP_PGM_like"/>
    <property type="match status" value="1"/>
</dbReference>
<dbReference type="PANTHER" id="PTHR46517:SF1">
    <property type="entry name" value="FRUCTOSE-2,6-BISPHOSPHATASE TIGAR"/>
    <property type="match status" value="1"/>
</dbReference>
<feature type="non-terminal residue" evidence="4">
    <location>
        <position position="1"/>
    </location>
</feature>
<dbReference type="InterPro" id="IPR013078">
    <property type="entry name" value="His_Pase_superF_clade-1"/>
</dbReference>
<feature type="non-terminal residue" evidence="4">
    <location>
        <position position="195"/>
    </location>
</feature>
<feature type="binding site" evidence="3">
    <location>
        <position position="57"/>
    </location>
    <ligand>
        <name>substrate</name>
    </ligand>
</feature>
<dbReference type="GO" id="GO:0045820">
    <property type="term" value="P:negative regulation of glycolytic process"/>
    <property type="evidence" value="ECO:0007669"/>
    <property type="project" value="TreeGrafter"/>
</dbReference>
<dbReference type="PROSITE" id="PS00175">
    <property type="entry name" value="PG_MUTASE"/>
    <property type="match status" value="1"/>
</dbReference>
<dbReference type="InterPro" id="IPR029033">
    <property type="entry name" value="His_PPase_superfam"/>
</dbReference>
<dbReference type="FunCoup" id="A0A316VHZ3">
    <property type="interactions" value="259"/>
</dbReference>
<protein>
    <submittedName>
        <fullName evidence="4">Phosphoglycerate mutase-like protein</fullName>
    </submittedName>
</protein>
<accession>A0A316VHZ3</accession>
<dbReference type="Pfam" id="PF00300">
    <property type="entry name" value="His_Phos_1"/>
    <property type="match status" value="1"/>
</dbReference>
<gene>
    <name evidence="4" type="ORF">FA14DRAFT_113452</name>
</gene>
<evidence type="ECO:0000313" key="4">
    <source>
        <dbReference type="EMBL" id="PWN37277.1"/>
    </source>
</evidence>
<organism evidence="4 5">
    <name type="scientific">Meira miltonrushii</name>
    <dbReference type="NCBI Taxonomy" id="1280837"/>
    <lineage>
        <taxon>Eukaryota</taxon>
        <taxon>Fungi</taxon>
        <taxon>Dikarya</taxon>
        <taxon>Basidiomycota</taxon>
        <taxon>Ustilaginomycotina</taxon>
        <taxon>Exobasidiomycetes</taxon>
        <taxon>Exobasidiales</taxon>
        <taxon>Brachybasidiaceae</taxon>
        <taxon>Meira</taxon>
    </lineage>
</organism>
<dbReference type="InParanoid" id="A0A316VHZ3"/>
<dbReference type="GeneID" id="37017794"/>
<dbReference type="SMART" id="SM00855">
    <property type="entry name" value="PGAM"/>
    <property type="match status" value="1"/>
</dbReference>
<dbReference type="STRING" id="1280837.A0A316VHZ3"/>
<feature type="active site" description="Proton donor/acceptor" evidence="2">
    <location>
        <position position="87"/>
    </location>
</feature>
<dbReference type="EMBL" id="KZ819602">
    <property type="protein sequence ID" value="PWN37277.1"/>
    <property type="molecule type" value="Genomic_DNA"/>
</dbReference>
<dbReference type="GO" id="GO:0043456">
    <property type="term" value="P:regulation of pentose-phosphate shunt"/>
    <property type="evidence" value="ECO:0007669"/>
    <property type="project" value="TreeGrafter"/>
</dbReference>
<sequence>LRILIIRHGETDHNVQGIIQGQLDTDLNDIGRKQAHYVAQYLANEHIDEVYSSPLKRASDTAKAIVEQNPNRKYDRMQFWYDKRLKERGFGSLEGNKYDRSKPKRDSIDGIEQTTVFYTDATTYPAEELGKVQTSGPPPHLNRAGCSRTIAVVAHGAAISAMVGNVLLDTGIAAMSAGVQRTRIWNCSVTEVIVN</sequence>
<dbReference type="GO" id="GO:0004331">
    <property type="term" value="F:fructose-2,6-bisphosphate 2-phosphatase activity"/>
    <property type="evidence" value="ECO:0007669"/>
    <property type="project" value="TreeGrafter"/>
</dbReference>
<dbReference type="InterPro" id="IPR001345">
    <property type="entry name" value="PG/BPGM_mutase_AS"/>
</dbReference>
<dbReference type="OrthoDB" id="354304at2759"/>
<proteinExistence type="predicted"/>
<name>A0A316VHZ3_9BASI</name>
<feature type="active site" description="Tele-phosphohistidine intermediate" evidence="2">
    <location>
        <position position="8"/>
    </location>
</feature>
<dbReference type="Gene3D" id="3.40.50.1240">
    <property type="entry name" value="Phosphoglycerate mutase-like"/>
    <property type="match status" value="1"/>
</dbReference>
<dbReference type="AlphaFoldDB" id="A0A316VHZ3"/>
<dbReference type="SUPFAM" id="SSF53254">
    <property type="entry name" value="Phosphoglycerate mutase-like"/>
    <property type="match status" value="1"/>
</dbReference>
<reference evidence="4 5" key="1">
    <citation type="journal article" date="2018" name="Mol. Biol. Evol.">
        <title>Broad Genomic Sampling Reveals a Smut Pathogenic Ancestry of the Fungal Clade Ustilaginomycotina.</title>
        <authorList>
            <person name="Kijpornyongpan T."/>
            <person name="Mondo S.J."/>
            <person name="Barry K."/>
            <person name="Sandor L."/>
            <person name="Lee J."/>
            <person name="Lipzen A."/>
            <person name="Pangilinan J."/>
            <person name="LaButti K."/>
            <person name="Hainaut M."/>
            <person name="Henrissat B."/>
            <person name="Grigoriev I.V."/>
            <person name="Spatafora J.W."/>
            <person name="Aime M.C."/>
        </authorList>
    </citation>
    <scope>NUCLEOTIDE SEQUENCE [LARGE SCALE GENOMIC DNA]</scope>
    <source>
        <strain evidence="4 5">MCA 3882</strain>
    </source>
</reference>
<dbReference type="InterPro" id="IPR051695">
    <property type="entry name" value="Phosphoglycerate_Mutase"/>
</dbReference>
<keyword evidence="5" id="KW-1185">Reference proteome</keyword>
<evidence type="ECO:0000256" key="1">
    <source>
        <dbReference type="ARBA" id="ARBA00022801"/>
    </source>
</evidence>
<dbReference type="Proteomes" id="UP000245771">
    <property type="component" value="Unassembled WGS sequence"/>
</dbReference>
<dbReference type="RefSeq" id="XP_025357579.1">
    <property type="nucleotide sequence ID" value="XM_025496013.1"/>
</dbReference>